<reference evidence="3 4" key="1">
    <citation type="submission" date="2016-01" db="EMBL/GenBank/DDBJ databases">
        <title>Annotation of Pseudomonas oryzihabitans USDA-ARS-USMARC-56511.</title>
        <authorList>
            <person name="Harhay G.P."/>
            <person name="Harhay D.M."/>
            <person name="Smith T.P.L."/>
            <person name="Bono J.L."/>
            <person name="Heaton M.P."/>
            <person name="Clawson M.L."/>
            <person name="Chitko-Mckown C.G."/>
            <person name="Capik S.F."/>
            <person name="DeDonder K.D."/>
            <person name="Apley M.D."/>
            <person name="Lubbers B.V."/>
            <person name="White B.J."/>
            <person name="Larson R.L."/>
        </authorList>
    </citation>
    <scope>NUCLEOTIDE SEQUENCE [LARGE SCALE GENOMIC DNA]</scope>
    <source>
        <strain evidence="3 4">USDA-ARS-USMARC-56511</strain>
    </source>
</reference>
<dbReference type="AlphaFoldDB" id="A0A0U4XNV8"/>
<evidence type="ECO:0000313" key="3">
    <source>
        <dbReference type="EMBL" id="ALZ82809.1"/>
    </source>
</evidence>
<feature type="compositionally biased region" description="Pro residues" evidence="1">
    <location>
        <begin position="27"/>
        <end position="36"/>
    </location>
</feature>
<name>A0A0U4XNV8_9PSED</name>
<feature type="chain" id="PRO_5006854243" evidence="2">
    <location>
        <begin position="23"/>
        <end position="82"/>
    </location>
</feature>
<feature type="region of interest" description="Disordered" evidence="1">
    <location>
        <begin position="22"/>
        <end position="82"/>
    </location>
</feature>
<dbReference type="KEGG" id="por:APT59_00795"/>
<gene>
    <name evidence="3" type="ORF">APT59_00795</name>
</gene>
<evidence type="ECO:0000256" key="2">
    <source>
        <dbReference type="SAM" id="SignalP"/>
    </source>
</evidence>
<organism evidence="3 4">
    <name type="scientific">Pseudomonas oryzihabitans</name>
    <dbReference type="NCBI Taxonomy" id="47885"/>
    <lineage>
        <taxon>Bacteria</taxon>
        <taxon>Pseudomonadati</taxon>
        <taxon>Pseudomonadota</taxon>
        <taxon>Gammaproteobacteria</taxon>
        <taxon>Pseudomonadales</taxon>
        <taxon>Pseudomonadaceae</taxon>
        <taxon>Pseudomonas</taxon>
    </lineage>
</organism>
<sequence length="82" mass="8209">MRKSLLLPTLILGLGLSSAVLAQTSPTNPPATPARPDPTSTHGMEKAPSTGVGAADNGSSGGSGSDTGADHVKKPKTQHKDH</sequence>
<accession>A0A0U4XNV8</accession>
<evidence type="ECO:0000313" key="4">
    <source>
        <dbReference type="Proteomes" id="UP000064137"/>
    </source>
</evidence>
<proteinExistence type="predicted"/>
<dbReference type="OrthoDB" id="7031091at2"/>
<evidence type="ECO:0000256" key="1">
    <source>
        <dbReference type="SAM" id="MobiDB-lite"/>
    </source>
</evidence>
<feature type="compositionally biased region" description="Basic and acidic residues" evidence="1">
    <location>
        <begin position="68"/>
        <end position="82"/>
    </location>
</feature>
<dbReference type="RefSeq" id="WP_059313115.1">
    <property type="nucleotide sequence ID" value="NZ_CP013987.1"/>
</dbReference>
<feature type="signal peptide" evidence="2">
    <location>
        <begin position="1"/>
        <end position="22"/>
    </location>
</feature>
<dbReference type="EMBL" id="CP013987">
    <property type="protein sequence ID" value="ALZ82809.1"/>
    <property type="molecule type" value="Genomic_DNA"/>
</dbReference>
<dbReference type="Proteomes" id="UP000064137">
    <property type="component" value="Chromosome"/>
</dbReference>
<keyword evidence="2" id="KW-0732">Signal</keyword>
<protein>
    <submittedName>
        <fullName evidence="3">Uncharacterized protein</fullName>
    </submittedName>
</protein>